<comment type="caution">
    <text evidence="1">The sequence shown here is derived from an EMBL/GenBank/DDBJ whole genome shotgun (WGS) entry which is preliminary data.</text>
</comment>
<keyword evidence="2" id="KW-1185">Reference proteome</keyword>
<protein>
    <submittedName>
        <fullName evidence="1">Fatty acid/sphingolipid desaturase</fullName>
    </submittedName>
</protein>
<accession>A0ACB6SC94</accession>
<dbReference type="EMBL" id="MU006704">
    <property type="protein sequence ID" value="KAF2631623.1"/>
    <property type="molecule type" value="Genomic_DNA"/>
</dbReference>
<organism evidence="1 2">
    <name type="scientific">Macroventuria anomochaeta</name>
    <dbReference type="NCBI Taxonomy" id="301207"/>
    <lineage>
        <taxon>Eukaryota</taxon>
        <taxon>Fungi</taxon>
        <taxon>Dikarya</taxon>
        <taxon>Ascomycota</taxon>
        <taxon>Pezizomycotina</taxon>
        <taxon>Dothideomycetes</taxon>
        <taxon>Pleosporomycetidae</taxon>
        <taxon>Pleosporales</taxon>
        <taxon>Pleosporineae</taxon>
        <taxon>Didymellaceae</taxon>
        <taxon>Macroventuria</taxon>
    </lineage>
</organism>
<gene>
    <name evidence="1" type="ORF">BU25DRAFT_407268</name>
</gene>
<dbReference type="Proteomes" id="UP000799754">
    <property type="component" value="Unassembled WGS sequence"/>
</dbReference>
<proteinExistence type="predicted"/>
<evidence type="ECO:0000313" key="1">
    <source>
        <dbReference type="EMBL" id="KAF2631623.1"/>
    </source>
</evidence>
<reference evidence="1" key="1">
    <citation type="journal article" date="2020" name="Stud. Mycol.">
        <title>101 Dothideomycetes genomes: a test case for predicting lifestyles and emergence of pathogens.</title>
        <authorList>
            <person name="Haridas S."/>
            <person name="Albert R."/>
            <person name="Binder M."/>
            <person name="Bloem J."/>
            <person name="Labutti K."/>
            <person name="Salamov A."/>
            <person name="Andreopoulos B."/>
            <person name="Baker S."/>
            <person name="Barry K."/>
            <person name="Bills G."/>
            <person name="Bluhm B."/>
            <person name="Cannon C."/>
            <person name="Castanera R."/>
            <person name="Culley D."/>
            <person name="Daum C."/>
            <person name="Ezra D."/>
            <person name="Gonzalez J."/>
            <person name="Henrissat B."/>
            <person name="Kuo A."/>
            <person name="Liang C."/>
            <person name="Lipzen A."/>
            <person name="Lutzoni F."/>
            <person name="Magnuson J."/>
            <person name="Mondo S."/>
            <person name="Nolan M."/>
            <person name="Ohm R."/>
            <person name="Pangilinan J."/>
            <person name="Park H.-J."/>
            <person name="Ramirez L."/>
            <person name="Alfaro M."/>
            <person name="Sun H."/>
            <person name="Tritt A."/>
            <person name="Yoshinaga Y."/>
            <person name="Zwiers L.-H."/>
            <person name="Turgeon B."/>
            <person name="Goodwin S."/>
            <person name="Spatafora J."/>
            <person name="Crous P."/>
            <person name="Grigoriev I."/>
        </authorList>
    </citation>
    <scope>NUCLEOTIDE SEQUENCE</scope>
    <source>
        <strain evidence="1">CBS 525.71</strain>
    </source>
</reference>
<name>A0ACB6SC94_9PLEO</name>
<sequence>MDAQAQRKAKVFSRREIESQIANGRAIVIVDNKVLNVGAWMPYHPGGDKAMRHMIGRDATDEVTRFHSSQTLELMNRYQVGRIEGRWTNFLPPIQGGKFRTQEELERLSEEEYLESCASSDHETASSASSADQSPIFEPADKSSSVRQRNTANIARALSSSSVSSIGLEDIAGSPKMSVLDRRTQQELDFDKAKYPSTDAETQDRITQKYRDLQVEIQARGLYDCSYTSYGIECLRYGTFIALFLYALYSGWYITSAIPLACVWHQLTFTVHDAGHMGVTHDFTTDTTIAMFIASYMGGLSACWWKFNHNVHHLVTNDPEHDPDIQYIPIFAVTHRFLESLTTTYYERVMEYDAAAKILVRIQHYTYYPIMLFARFNLYRLSLEYLLGGKGPKKGPAWWHRYFEMVGMIVFWTWYGYGVVYKTMPDNSSRFWFVLISHALTSPLHVQITLSHFAMSTTDLGIHESFAQKMLRTTMDVDCPQWLDFFHGGLQFQAIHHLYPRIPRHNLRETQKLVQEFCNEVDIPYALYGFLDGNKQVIGKLADVARQAAIFAECQRTVAAEGAYGLH</sequence>
<evidence type="ECO:0000313" key="2">
    <source>
        <dbReference type="Proteomes" id="UP000799754"/>
    </source>
</evidence>